<dbReference type="Pfam" id="PF01909">
    <property type="entry name" value="NTP_transf_2"/>
    <property type="match status" value="1"/>
</dbReference>
<sequence>METVRDLRLAADLTQIELARRSGIAQPNIAAYETGKRQPSPTTMSRIRAAAKPRPSGVLAKHRDAILALARRHKADRVRVFGSIARGEDVSGSDIDLLVRFVSGADLVDMAELMLDIEELTGIHVDLVSEGGLPAGPHPIRDEARPL</sequence>
<dbReference type="InterPro" id="IPR002934">
    <property type="entry name" value="Polymerase_NTP_transf_dom"/>
</dbReference>
<dbReference type="RefSeq" id="WP_188828956.1">
    <property type="nucleotide sequence ID" value="NZ_BMMW01000002.1"/>
</dbReference>
<evidence type="ECO:0000256" key="9">
    <source>
        <dbReference type="ARBA" id="ARBA00038276"/>
    </source>
</evidence>
<dbReference type="CDD" id="cd05403">
    <property type="entry name" value="NT_KNTase_like"/>
    <property type="match status" value="1"/>
</dbReference>
<evidence type="ECO:0000256" key="5">
    <source>
        <dbReference type="ARBA" id="ARBA00022723"/>
    </source>
</evidence>
<dbReference type="PANTHER" id="PTHR33571">
    <property type="entry name" value="SSL8005 PROTEIN"/>
    <property type="match status" value="1"/>
</dbReference>
<dbReference type="SUPFAM" id="SSF47413">
    <property type="entry name" value="lambda repressor-like DNA-binding domains"/>
    <property type="match status" value="1"/>
</dbReference>
<dbReference type="CDD" id="cd00093">
    <property type="entry name" value="HTH_XRE"/>
    <property type="match status" value="1"/>
</dbReference>
<evidence type="ECO:0000313" key="12">
    <source>
        <dbReference type="EMBL" id="GGK51363.1"/>
    </source>
</evidence>
<dbReference type="Pfam" id="PF01381">
    <property type="entry name" value="HTH_3"/>
    <property type="match status" value="1"/>
</dbReference>
<dbReference type="SUPFAM" id="SSF81301">
    <property type="entry name" value="Nucleotidyltransferase"/>
    <property type="match status" value="1"/>
</dbReference>
<name>A0A917V8H4_9NOCA</name>
<organism evidence="12 13">
    <name type="scientific">Nocardia camponoti</name>
    <dbReference type="NCBI Taxonomy" id="1616106"/>
    <lineage>
        <taxon>Bacteria</taxon>
        <taxon>Bacillati</taxon>
        <taxon>Actinomycetota</taxon>
        <taxon>Actinomycetes</taxon>
        <taxon>Mycobacteriales</taxon>
        <taxon>Nocardiaceae</taxon>
        <taxon>Nocardia</taxon>
    </lineage>
</organism>
<evidence type="ECO:0000259" key="11">
    <source>
        <dbReference type="PROSITE" id="PS50943"/>
    </source>
</evidence>
<feature type="region of interest" description="Disordered" evidence="10">
    <location>
        <begin position="34"/>
        <end position="55"/>
    </location>
</feature>
<evidence type="ECO:0000256" key="1">
    <source>
        <dbReference type="ARBA" id="ARBA00001946"/>
    </source>
</evidence>
<comment type="similarity">
    <text evidence="9">Belongs to the MntA antitoxin family.</text>
</comment>
<dbReference type="SMART" id="SM00530">
    <property type="entry name" value="HTH_XRE"/>
    <property type="match status" value="1"/>
</dbReference>
<comment type="caution">
    <text evidence="12">The sequence shown here is derived from an EMBL/GenBank/DDBJ whole genome shotgun (WGS) entry which is preliminary data.</text>
</comment>
<evidence type="ECO:0000256" key="6">
    <source>
        <dbReference type="ARBA" id="ARBA00022741"/>
    </source>
</evidence>
<evidence type="ECO:0000256" key="10">
    <source>
        <dbReference type="SAM" id="MobiDB-lite"/>
    </source>
</evidence>
<keyword evidence="7" id="KW-0067">ATP-binding</keyword>
<dbReference type="GO" id="GO:0016779">
    <property type="term" value="F:nucleotidyltransferase activity"/>
    <property type="evidence" value="ECO:0007669"/>
    <property type="project" value="UniProtKB-KW"/>
</dbReference>
<feature type="domain" description="HTH cro/C1-type" evidence="11">
    <location>
        <begin position="4"/>
        <end position="47"/>
    </location>
</feature>
<evidence type="ECO:0000256" key="4">
    <source>
        <dbReference type="ARBA" id="ARBA00022695"/>
    </source>
</evidence>
<dbReference type="EMBL" id="BMMW01000002">
    <property type="protein sequence ID" value="GGK51363.1"/>
    <property type="molecule type" value="Genomic_DNA"/>
</dbReference>
<dbReference type="InterPro" id="IPR043519">
    <property type="entry name" value="NT_sf"/>
</dbReference>
<comment type="cofactor">
    <cofactor evidence="1">
        <name>Mg(2+)</name>
        <dbReference type="ChEBI" id="CHEBI:18420"/>
    </cofactor>
</comment>
<reference evidence="12" key="1">
    <citation type="journal article" date="2014" name="Int. J. Syst. Evol. Microbiol.">
        <title>Complete genome sequence of Corynebacterium casei LMG S-19264T (=DSM 44701T), isolated from a smear-ripened cheese.</title>
        <authorList>
            <consortium name="US DOE Joint Genome Institute (JGI-PGF)"/>
            <person name="Walter F."/>
            <person name="Albersmeier A."/>
            <person name="Kalinowski J."/>
            <person name="Ruckert C."/>
        </authorList>
    </citation>
    <scope>NUCLEOTIDE SEQUENCE</scope>
    <source>
        <strain evidence="12">CGMCC 4.7278</strain>
    </source>
</reference>
<dbReference type="AlphaFoldDB" id="A0A917V8H4"/>
<dbReference type="InterPro" id="IPR010982">
    <property type="entry name" value="Lambda_DNA-bd_dom_sf"/>
</dbReference>
<evidence type="ECO:0000256" key="7">
    <source>
        <dbReference type="ARBA" id="ARBA00022840"/>
    </source>
</evidence>
<evidence type="ECO:0000256" key="3">
    <source>
        <dbReference type="ARBA" id="ARBA00022679"/>
    </source>
</evidence>
<reference evidence="12" key="2">
    <citation type="submission" date="2020-09" db="EMBL/GenBank/DDBJ databases">
        <authorList>
            <person name="Sun Q."/>
            <person name="Zhou Y."/>
        </authorList>
    </citation>
    <scope>NUCLEOTIDE SEQUENCE</scope>
    <source>
        <strain evidence="12">CGMCC 4.7278</strain>
    </source>
</reference>
<dbReference type="InterPro" id="IPR052038">
    <property type="entry name" value="Type-VII_TA_antitoxin"/>
</dbReference>
<keyword evidence="3" id="KW-0808">Transferase</keyword>
<keyword evidence="4" id="KW-0548">Nucleotidyltransferase</keyword>
<gene>
    <name evidence="12" type="ORF">GCM10011591_23710</name>
</gene>
<evidence type="ECO:0000256" key="2">
    <source>
        <dbReference type="ARBA" id="ARBA00022649"/>
    </source>
</evidence>
<evidence type="ECO:0000256" key="8">
    <source>
        <dbReference type="ARBA" id="ARBA00022842"/>
    </source>
</evidence>
<accession>A0A917V8H4</accession>
<keyword evidence="6" id="KW-0547">Nucleotide-binding</keyword>
<dbReference type="InterPro" id="IPR001387">
    <property type="entry name" value="Cro/C1-type_HTH"/>
</dbReference>
<dbReference type="Gene3D" id="3.30.460.10">
    <property type="entry name" value="Beta Polymerase, domain 2"/>
    <property type="match status" value="1"/>
</dbReference>
<evidence type="ECO:0000313" key="13">
    <source>
        <dbReference type="Proteomes" id="UP000612956"/>
    </source>
</evidence>
<dbReference type="GO" id="GO:0005524">
    <property type="term" value="F:ATP binding"/>
    <property type="evidence" value="ECO:0007669"/>
    <property type="project" value="UniProtKB-KW"/>
</dbReference>
<dbReference type="GO" id="GO:0046872">
    <property type="term" value="F:metal ion binding"/>
    <property type="evidence" value="ECO:0007669"/>
    <property type="project" value="UniProtKB-KW"/>
</dbReference>
<proteinExistence type="inferred from homology"/>
<dbReference type="PROSITE" id="PS50943">
    <property type="entry name" value="HTH_CROC1"/>
    <property type="match status" value="1"/>
</dbReference>
<keyword evidence="8" id="KW-0460">Magnesium</keyword>
<dbReference type="PANTHER" id="PTHR33571:SF12">
    <property type="entry name" value="BSL3053 PROTEIN"/>
    <property type="match status" value="1"/>
</dbReference>
<keyword evidence="5" id="KW-0479">Metal-binding</keyword>
<dbReference type="GO" id="GO:0003677">
    <property type="term" value="F:DNA binding"/>
    <property type="evidence" value="ECO:0007669"/>
    <property type="project" value="InterPro"/>
</dbReference>
<keyword evidence="2" id="KW-1277">Toxin-antitoxin system</keyword>
<protein>
    <recommendedName>
        <fullName evidence="11">HTH cro/C1-type domain-containing protein</fullName>
    </recommendedName>
</protein>
<keyword evidence="13" id="KW-1185">Reference proteome</keyword>
<dbReference type="Gene3D" id="1.10.260.40">
    <property type="entry name" value="lambda repressor-like DNA-binding domains"/>
    <property type="match status" value="1"/>
</dbReference>
<dbReference type="Proteomes" id="UP000612956">
    <property type="component" value="Unassembled WGS sequence"/>
</dbReference>